<proteinExistence type="predicted"/>
<keyword evidence="1" id="KW-0472">Membrane</keyword>
<dbReference type="KEGG" id="hir:HETIRDRAFT_313768"/>
<keyword evidence="3" id="KW-1185">Reference proteome</keyword>
<gene>
    <name evidence="2" type="ORF">HETIRDRAFT_313768</name>
</gene>
<evidence type="ECO:0000256" key="1">
    <source>
        <dbReference type="SAM" id="Phobius"/>
    </source>
</evidence>
<keyword evidence="1" id="KW-0812">Transmembrane</keyword>
<name>W4KFY1_HETIT</name>
<keyword evidence="1" id="KW-1133">Transmembrane helix</keyword>
<dbReference type="InParanoid" id="W4KFY1"/>
<organism evidence="2 3">
    <name type="scientific">Heterobasidion irregulare (strain TC 32-1)</name>
    <dbReference type="NCBI Taxonomy" id="747525"/>
    <lineage>
        <taxon>Eukaryota</taxon>
        <taxon>Fungi</taxon>
        <taxon>Dikarya</taxon>
        <taxon>Basidiomycota</taxon>
        <taxon>Agaricomycotina</taxon>
        <taxon>Agaricomycetes</taxon>
        <taxon>Russulales</taxon>
        <taxon>Bondarzewiaceae</taxon>
        <taxon>Heterobasidion</taxon>
        <taxon>Heterobasidion annosum species complex</taxon>
    </lineage>
</organism>
<protein>
    <submittedName>
        <fullName evidence="2">Uncharacterized protein</fullName>
    </submittedName>
</protein>
<sequence>MKAPYMMRRITHLHLVSTVSVSLLDHLLCLTHLAMTWSTGTSRTVAPLALALPTLKMLVFVVHSRAARPVREMAKGYTSMLRRKEGRVWFLETDKSKLRENWEYEGKGGPSLWDRAIRQTTNWEVSHCIL</sequence>
<dbReference type="GeneID" id="20670061"/>
<dbReference type="OrthoDB" id="2795673at2759"/>
<evidence type="ECO:0000313" key="2">
    <source>
        <dbReference type="EMBL" id="ETW84752.1"/>
    </source>
</evidence>
<dbReference type="Proteomes" id="UP000030671">
    <property type="component" value="Unassembled WGS sequence"/>
</dbReference>
<dbReference type="RefSeq" id="XP_009544382.1">
    <property type="nucleotide sequence ID" value="XM_009546087.1"/>
</dbReference>
<evidence type="ECO:0000313" key="3">
    <source>
        <dbReference type="Proteomes" id="UP000030671"/>
    </source>
</evidence>
<feature type="transmembrane region" description="Helical" evidence="1">
    <location>
        <begin position="45"/>
        <end position="63"/>
    </location>
</feature>
<dbReference type="EMBL" id="KI925456">
    <property type="protein sequence ID" value="ETW84752.1"/>
    <property type="molecule type" value="Genomic_DNA"/>
</dbReference>
<dbReference type="HOGENOM" id="CLU_1938437_0_0_1"/>
<accession>W4KFY1</accession>
<dbReference type="AlphaFoldDB" id="W4KFY1"/>
<reference evidence="2 3" key="1">
    <citation type="journal article" date="2012" name="New Phytol.">
        <title>Insight into trade-off between wood decay and parasitism from the genome of a fungal forest pathogen.</title>
        <authorList>
            <person name="Olson A."/>
            <person name="Aerts A."/>
            <person name="Asiegbu F."/>
            <person name="Belbahri L."/>
            <person name="Bouzid O."/>
            <person name="Broberg A."/>
            <person name="Canback B."/>
            <person name="Coutinho P.M."/>
            <person name="Cullen D."/>
            <person name="Dalman K."/>
            <person name="Deflorio G."/>
            <person name="van Diepen L.T."/>
            <person name="Dunand C."/>
            <person name="Duplessis S."/>
            <person name="Durling M."/>
            <person name="Gonthier P."/>
            <person name="Grimwood J."/>
            <person name="Fossdal C.G."/>
            <person name="Hansson D."/>
            <person name="Henrissat B."/>
            <person name="Hietala A."/>
            <person name="Himmelstrand K."/>
            <person name="Hoffmeister D."/>
            <person name="Hogberg N."/>
            <person name="James T.Y."/>
            <person name="Karlsson M."/>
            <person name="Kohler A."/>
            <person name="Kues U."/>
            <person name="Lee Y.H."/>
            <person name="Lin Y.C."/>
            <person name="Lind M."/>
            <person name="Lindquist E."/>
            <person name="Lombard V."/>
            <person name="Lucas S."/>
            <person name="Lunden K."/>
            <person name="Morin E."/>
            <person name="Murat C."/>
            <person name="Park J."/>
            <person name="Raffaello T."/>
            <person name="Rouze P."/>
            <person name="Salamov A."/>
            <person name="Schmutz J."/>
            <person name="Solheim H."/>
            <person name="Stahlberg J."/>
            <person name="Velez H."/>
            <person name="de Vries R.P."/>
            <person name="Wiebenga A."/>
            <person name="Woodward S."/>
            <person name="Yakovlev I."/>
            <person name="Garbelotto M."/>
            <person name="Martin F."/>
            <person name="Grigoriev I.V."/>
            <person name="Stenlid J."/>
        </authorList>
    </citation>
    <scope>NUCLEOTIDE SEQUENCE [LARGE SCALE GENOMIC DNA]</scope>
    <source>
        <strain evidence="2 3">TC 32-1</strain>
    </source>
</reference>